<feature type="signal peptide" evidence="1">
    <location>
        <begin position="1"/>
        <end position="40"/>
    </location>
</feature>
<protein>
    <submittedName>
        <fullName evidence="2">Uncharacterized protein</fullName>
    </submittedName>
</protein>
<gene>
    <name evidence="2" type="ORF">SAY86_007462</name>
</gene>
<feature type="chain" id="PRO_5042884491" evidence="1">
    <location>
        <begin position="41"/>
        <end position="182"/>
    </location>
</feature>
<comment type="caution">
    <text evidence="2">The sequence shown here is derived from an EMBL/GenBank/DDBJ whole genome shotgun (WGS) entry which is preliminary data.</text>
</comment>
<evidence type="ECO:0000313" key="2">
    <source>
        <dbReference type="EMBL" id="KAK4783088.1"/>
    </source>
</evidence>
<dbReference type="EMBL" id="JAXQNO010000015">
    <property type="protein sequence ID" value="KAK4783088.1"/>
    <property type="molecule type" value="Genomic_DNA"/>
</dbReference>
<accession>A0AAN7L8D3</accession>
<proteinExistence type="predicted"/>
<sequence length="182" mass="20660">MLFLSWYANYKSMFVDITPQLKLFLLLCPLLLLLVHLLSAATDDRSCPPTRLPPRARLPPPRQRLPLWRHCRPRLPPRDGFLPVVPPRPPPSPTRPPPVCCCRRSPLALTRLHPRARLPPPCQRLPLGRHCRPRLPPRDGFLPVVPPRTVVPSSCSVMDGAKKVSLERGEPTCVILRENFRG</sequence>
<evidence type="ECO:0000313" key="3">
    <source>
        <dbReference type="Proteomes" id="UP001346149"/>
    </source>
</evidence>
<keyword evidence="1" id="KW-0732">Signal</keyword>
<reference evidence="2 3" key="1">
    <citation type="journal article" date="2023" name="Hortic Res">
        <title>Pangenome of water caltrop reveals structural variations and asymmetric subgenome divergence after allopolyploidization.</title>
        <authorList>
            <person name="Zhang X."/>
            <person name="Chen Y."/>
            <person name="Wang L."/>
            <person name="Yuan Y."/>
            <person name="Fang M."/>
            <person name="Shi L."/>
            <person name="Lu R."/>
            <person name="Comes H.P."/>
            <person name="Ma Y."/>
            <person name="Chen Y."/>
            <person name="Huang G."/>
            <person name="Zhou Y."/>
            <person name="Zheng Z."/>
            <person name="Qiu Y."/>
        </authorList>
    </citation>
    <scope>NUCLEOTIDE SEQUENCE [LARGE SCALE GENOMIC DNA]</scope>
    <source>
        <strain evidence="2">F231</strain>
    </source>
</reference>
<organism evidence="2 3">
    <name type="scientific">Trapa natans</name>
    <name type="common">Water chestnut</name>
    <dbReference type="NCBI Taxonomy" id="22666"/>
    <lineage>
        <taxon>Eukaryota</taxon>
        <taxon>Viridiplantae</taxon>
        <taxon>Streptophyta</taxon>
        <taxon>Embryophyta</taxon>
        <taxon>Tracheophyta</taxon>
        <taxon>Spermatophyta</taxon>
        <taxon>Magnoliopsida</taxon>
        <taxon>eudicotyledons</taxon>
        <taxon>Gunneridae</taxon>
        <taxon>Pentapetalae</taxon>
        <taxon>rosids</taxon>
        <taxon>malvids</taxon>
        <taxon>Myrtales</taxon>
        <taxon>Lythraceae</taxon>
        <taxon>Trapa</taxon>
    </lineage>
</organism>
<name>A0AAN7L8D3_TRANT</name>
<dbReference type="AlphaFoldDB" id="A0AAN7L8D3"/>
<evidence type="ECO:0000256" key="1">
    <source>
        <dbReference type="SAM" id="SignalP"/>
    </source>
</evidence>
<dbReference type="Proteomes" id="UP001346149">
    <property type="component" value="Unassembled WGS sequence"/>
</dbReference>
<keyword evidence="3" id="KW-1185">Reference proteome</keyword>